<dbReference type="Gene3D" id="1.10.10.60">
    <property type="entry name" value="Homeodomain-like"/>
    <property type="match status" value="1"/>
</dbReference>
<dbReference type="EMBL" id="MQUA01000004">
    <property type="protein sequence ID" value="PQB08950.1"/>
    <property type="molecule type" value="Genomic_DNA"/>
</dbReference>
<evidence type="ECO:0000313" key="6">
    <source>
        <dbReference type="Proteomes" id="UP000239522"/>
    </source>
</evidence>
<sequence length="108" mass="12712">MRNYLKKALQIVALNISNNQFDVNMFARELGVSQTLLFTKIKAWANITPNEFIIEMRMKRAIQLLEQSEINISEVSDRVGFKDPKYFRKINQLLPTQFTSQFLKRNTI</sequence>
<proteinExistence type="predicted"/>
<name>A0A2S7L237_9FLAO</name>
<keyword evidence="6" id="KW-1185">Reference proteome</keyword>
<dbReference type="GO" id="GO:0043565">
    <property type="term" value="F:sequence-specific DNA binding"/>
    <property type="evidence" value="ECO:0007669"/>
    <property type="project" value="InterPro"/>
</dbReference>
<evidence type="ECO:0000313" key="5">
    <source>
        <dbReference type="EMBL" id="PQB08950.1"/>
    </source>
</evidence>
<keyword evidence="1" id="KW-0805">Transcription regulation</keyword>
<dbReference type="Proteomes" id="UP000239522">
    <property type="component" value="Unassembled WGS sequence"/>
</dbReference>
<dbReference type="RefSeq" id="WP_104808168.1">
    <property type="nucleotide sequence ID" value="NZ_MQUA01000004.1"/>
</dbReference>
<reference evidence="5 6" key="1">
    <citation type="submission" date="2016-11" db="EMBL/GenBank/DDBJ databases">
        <title>Trade-off between light-utilization and light-protection in marine flavobacteria.</title>
        <authorList>
            <person name="Kumagai Y."/>
        </authorList>
    </citation>
    <scope>NUCLEOTIDE SEQUENCE [LARGE SCALE GENOMIC DNA]</scope>
    <source>
        <strain evidence="5 6">ATCC 700397</strain>
    </source>
</reference>
<feature type="domain" description="HTH araC/xylS-type" evidence="4">
    <location>
        <begin position="6"/>
        <end position="105"/>
    </location>
</feature>
<dbReference type="Pfam" id="PF12833">
    <property type="entry name" value="HTH_18"/>
    <property type="match status" value="1"/>
</dbReference>
<evidence type="ECO:0000256" key="3">
    <source>
        <dbReference type="ARBA" id="ARBA00023163"/>
    </source>
</evidence>
<dbReference type="PANTHER" id="PTHR43280:SF2">
    <property type="entry name" value="HTH-TYPE TRANSCRIPTIONAL REGULATOR EXSA"/>
    <property type="match status" value="1"/>
</dbReference>
<dbReference type="InterPro" id="IPR018060">
    <property type="entry name" value="HTH_AraC"/>
</dbReference>
<evidence type="ECO:0000259" key="4">
    <source>
        <dbReference type="PROSITE" id="PS01124"/>
    </source>
</evidence>
<keyword evidence="3" id="KW-0804">Transcription</keyword>
<dbReference type="SMART" id="SM00342">
    <property type="entry name" value="HTH_ARAC"/>
    <property type="match status" value="1"/>
</dbReference>
<organism evidence="5 6">
    <name type="scientific">Polaribacter filamentus</name>
    <dbReference type="NCBI Taxonomy" id="53483"/>
    <lineage>
        <taxon>Bacteria</taxon>
        <taxon>Pseudomonadati</taxon>
        <taxon>Bacteroidota</taxon>
        <taxon>Flavobacteriia</taxon>
        <taxon>Flavobacteriales</taxon>
        <taxon>Flavobacteriaceae</taxon>
    </lineage>
</organism>
<dbReference type="AlphaFoldDB" id="A0A2S7L237"/>
<dbReference type="PANTHER" id="PTHR43280">
    <property type="entry name" value="ARAC-FAMILY TRANSCRIPTIONAL REGULATOR"/>
    <property type="match status" value="1"/>
</dbReference>
<evidence type="ECO:0000256" key="2">
    <source>
        <dbReference type="ARBA" id="ARBA00023125"/>
    </source>
</evidence>
<protein>
    <recommendedName>
        <fullName evidence="4">HTH araC/xylS-type domain-containing protein</fullName>
    </recommendedName>
</protein>
<accession>A0A2S7L237</accession>
<dbReference type="GO" id="GO:0003700">
    <property type="term" value="F:DNA-binding transcription factor activity"/>
    <property type="evidence" value="ECO:0007669"/>
    <property type="project" value="InterPro"/>
</dbReference>
<gene>
    <name evidence="5" type="ORF">BST83_00935</name>
</gene>
<dbReference type="PROSITE" id="PS01124">
    <property type="entry name" value="HTH_ARAC_FAMILY_2"/>
    <property type="match status" value="1"/>
</dbReference>
<keyword evidence="2" id="KW-0238">DNA-binding</keyword>
<evidence type="ECO:0000256" key="1">
    <source>
        <dbReference type="ARBA" id="ARBA00023015"/>
    </source>
</evidence>
<dbReference type="OrthoDB" id="2666928at2"/>
<comment type="caution">
    <text evidence="5">The sequence shown here is derived from an EMBL/GenBank/DDBJ whole genome shotgun (WGS) entry which is preliminary data.</text>
</comment>
<dbReference type="SUPFAM" id="SSF46689">
    <property type="entry name" value="Homeodomain-like"/>
    <property type="match status" value="1"/>
</dbReference>
<dbReference type="InterPro" id="IPR009057">
    <property type="entry name" value="Homeodomain-like_sf"/>
</dbReference>